<comment type="caution">
    <text evidence="5">The sequence shown here is derived from an EMBL/GenBank/DDBJ whole genome shotgun (WGS) entry which is preliminary data.</text>
</comment>
<gene>
    <name evidence="5" type="ORF">SK854_39110</name>
</gene>
<feature type="signal peptide" evidence="3">
    <location>
        <begin position="1"/>
        <end position="23"/>
    </location>
</feature>
<dbReference type="PROSITE" id="PS50818">
    <property type="entry name" value="INTEIN_C_TER"/>
    <property type="match status" value="1"/>
</dbReference>
<dbReference type="InterPro" id="IPR001202">
    <property type="entry name" value="WW_dom"/>
</dbReference>
<dbReference type="CDD" id="cd00081">
    <property type="entry name" value="Hint"/>
    <property type="match status" value="1"/>
</dbReference>
<evidence type="ECO:0000313" key="5">
    <source>
        <dbReference type="EMBL" id="MDX8148177.1"/>
    </source>
</evidence>
<evidence type="ECO:0000256" key="2">
    <source>
        <dbReference type="SAM" id="MobiDB-lite"/>
    </source>
</evidence>
<feature type="compositionally biased region" description="Basic and acidic residues" evidence="2">
    <location>
        <begin position="696"/>
        <end position="725"/>
    </location>
</feature>
<evidence type="ECO:0000313" key="6">
    <source>
        <dbReference type="Proteomes" id="UP001285352"/>
    </source>
</evidence>
<feature type="region of interest" description="Disordered" evidence="2">
    <location>
        <begin position="695"/>
        <end position="726"/>
    </location>
</feature>
<dbReference type="InterPro" id="IPR031325">
    <property type="entry name" value="RHS_repeat"/>
</dbReference>
<dbReference type="PROSITE" id="PS50817">
    <property type="entry name" value="INTEIN_N_TER"/>
    <property type="match status" value="1"/>
</dbReference>
<feature type="compositionally biased region" description="Low complexity" evidence="2">
    <location>
        <begin position="1642"/>
        <end position="1653"/>
    </location>
</feature>
<keyword evidence="3" id="KW-0732">Signal</keyword>
<keyword evidence="1" id="KW-0677">Repeat</keyword>
<name>A0ABU4V8Q6_9PSEU</name>
<dbReference type="Pfam" id="PF05593">
    <property type="entry name" value="RHS_repeat"/>
    <property type="match status" value="1"/>
</dbReference>
<feature type="region of interest" description="Disordered" evidence="2">
    <location>
        <begin position="1638"/>
        <end position="1660"/>
    </location>
</feature>
<accession>A0ABU4V8Q6</accession>
<feature type="region of interest" description="Disordered" evidence="2">
    <location>
        <begin position="1763"/>
        <end position="1783"/>
    </location>
</feature>
<feature type="domain" description="WW" evidence="4">
    <location>
        <begin position="229"/>
        <end position="254"/>
    </location>
</feature>
<dbReference type="Proteomes" id="UP001285352">
    <property type="component" value="Unassembled WGS sequence"/>
</dbReference>
<dbReference type="InterPro" id="IPR050708">
    <property type="entry name" value="T6SS_VgrG/RHS"/>
</dbReference>
<evidence type="ECO:0000256" key="3">
    <source>
        <dbReference type="SAM" id="SignalP"/>
    </source>
</evidence>
<organism evidence="5 6">
    <name type="scientific">Lentzea sokolovensis</name>
    <dbReference type="NCBI Taxonomy" id="3095429"/>
    <lineage>
        <taxon>Bacteria</taxon>
        <taxon>Bacillati</taxon>
        <taxon>Actinomycetota</taxon>
        <taxon>Actinomycetes</taxon>
        <taxon>Pseudonocardiales</taxon>
        <taxon>Pseudonocardiaceae</taxon>
        <taxon>Lentzea</taxon>
    </lineage>
</organism>
<dbReference type="PROSITE" id="PS01159">
    <property type="entry name" value="WW_DOMAIN_1"/>
    <property type="match status" value="1"/>
</dbReference>
<dbReference type="InterPro" id="IPR036844">
    <property type="entry name" value="Hint_dom_sf"/>
</dbReference>
<dbReference type="SUPFAM" id="SSF51294">
    <property type="entry name" value="Hedgehog/intein (Hint) domain"/>
    <property type="match status" value="1"/>
</dbReference>
<dbReference type="InterPro" id="IPR030934">
    <property type="entry name" value="Intein_C"/>
</dbReference>
<dbReference type="InterPro" id="IPR022385">
    <property type="entry name" value="Rhs_assc_core"/>
</dbReference>
<feature type="compositionally biased region" description="Polar residues" evidence="2">
    <location>
        <begin position="953"/>
        <end position="962"/>
    </location>
</feature>
<dbReference type="InterPro" id="IPR056823">
    <property type="entry name" value="TEN-like_YD-shell"/>
</dbReference>
<protein>
    <submittedName>
        <fullName evidence="5">Polymorphic toxin-type HINT domain-containing protein</fullName>
    </submittedName>
</protein>
<feature type="region of interest" description="Disordered" evidence="2">
    <location>
        <begin position="646"/>
        <end position="670"/>
    </location>
</feature>
<dbReference type="SMART" id="SM00306">
    <property type="entry name" value="HintN"/>
    <property type="match status" value="1"/>
</dbReference>
<dbReference type="InterPro" id="IPR006141">
    <property type="entry name" value="Intein_N"/>
</dbReference>
<dbReference type="PANTHER" id="PTHR32305:SF17">
    <property type="entry name" value="TRNA NUCLEASE WAPA"/>
    <property type="match status" value="1"/>
</dbReference>
<dbReference type="Pfam" id="PF25023">
    <property type="entry name" value="TEN_YD-shell"/>
    <property type="match status" value="2"/>
</dbReference>
<dbReference type="EMBL" id="JAXAVU010000015">
    <property type="protein sequence ID" value="MDX8148177.1"/>
    <property type="molecule type" value="Genomic_DNA"/>
</dbReference>
<dbReference type="InterPro" id="IPR003587">
    <property type="entry name" value="Hint_dom_N"/>
</dbReference>
<dbReference type="InterPro" id="IPR006530">
    <property type="entry name" value="YD"/>
</dbReference>
<dbReference type="NCBIfam" id="TIGR03696">
    <property type="entry name" value="Rhs_assc_core"/>
    <property type="match status" value="1"/>
</dbReference>
<dbReference type="Gene3D" id="2.180.10.10">
    <property type="entry name" value="RHS repeat-associated core"/>
    <property type="match status" value="2"/>
</dbReference>
<dbReference type="NCBIfam" id="TIGR01643">
    <property type="entry name" value="YD_repeat_2x"/>
    <property type="match status" value="2"/>
</dbReference>
<dbReference type="RefSeq" id="WP_319980189.1">
    <property type="nucleotide sequence ID" value="NZ_JAXAVU010000015.1"/>
</dbReference>
<evidence type="ECO:0000256" key="1">
    <source>
        <dbReference type="ARBA" id="ARBA00022737"/>
    </source>
</evidence>
<feature type="compositionally biased region" description="Polar residues" evidence="2">
    <location>
        <begin position="615"/>
        <end position="625"/>
    </location>
</feature>
<proteinExistence type="predicted"/>
<reference evidence="5 6" key="1">
    <citation type="submission" date="2023-11" db="EMBL/GenBank/DDBJ databases">
        <title>Lentzea sokolovensis, sp. nov., Lentzea kristufkii, sp. nov., and Lentzea miocenensis, sp. nov., rare actinobacteria from Sokolov Coal Basin, Miocene lacustrine sediment, Czech Republic.</title>
        <authorList>
            <person name="Lara A."/>
            <person name="Kotroba L."/>
            <person name="Nouioui I."/>
            <person name="Neumann-Schaal M."/>
            <person name="Mast Y."/>
            <person name="Chronakova A."/>
        </authorList>
    </citation>
    <scope>NUCLEOTIDE SEQUENCE [LARGE SCALE GENOMIC DNA]</scope>
    <source>
        <strain evidence="5 6">BCCO 10_0061</strain>
    </source>
</reference>
<sequence>MKLKRALIRAMAVCLAITTVSVAVDEAAIAAGSPSVNAPDVPSVAVSNGSLGARGQDEATTRALKGNQPAGGTQQGGGSFAATPFSASSSWEVSRQSGDFSWSYPLRVPPAPGGFSPSLALSYRSSAVDGLTSVTNNQPSWVGEGWDLSAGYVERAYGNCMDDTEGGTTPPKVGDLCWRSDNATASFGGRGGMLIRDGDTGPWRLKADDRSRVERTTTQGNGDKFNESWKITTVDGTQYFFGTRNNAKSTWTVPVFGDDVNEPCHENTFAASSCDRAWRWMLDKVVDPRGNVVLYNYETETNKYGKNRENAAVSYVRAGTLASVEYGLRDDVNAPASGRVEFGLENRCVKESNCSLDTKENWPDAAVADRCDAATCPDKHQPTFWSTKRLSTITTQVRKGNGYQNVDRWSLQHEFPKTNDGYNAALWLKGITHTGLVGGELPLPQVTFEGTAMPNRVDTPTGIGPLNRFRVTGVVSEAGGVTAVKYAAPDCVPGTAMPANPETNDKRCYPAKWAPLNGEPRDDYFHKYVVESVTTTDRYASSAEQLVRYQYLDGAGWRRDQSEFTKDDKRTYNEFRGFGRVRVLTGKDNDLGGPVTMTEERFYRGMHGDKLPGNATRTASVADSENGTREDSDWLSGFRFESQTHDSTSETVLSKTISTPTWRGPTATRGDHKAYWTAQESSTSYTALRSGGWRKTKTESKYDDHGQVTESKDHGDLDKTDDDRCTTTSYLQDEPRWRWSYPLESESVAAACGTPASFPAQSLGGVRNTYDAAGNVTKVEIIDERPASGAVWKAKLTSTYDVYGRSLTVTDSAGTTTKAEYVPKTGGPATGTIRTNALGHTVTTTIEPAWGKDTKIVDANENVTESSSDALGRTTAVWMPNRTREDWPTQPSQSFAYDVKRDAPSSVRTTSISAKGNYLTSTSIFDGIYRVRQTQTPTDGGRLVSDTRYDSQGRPSRTTQPFFNNKAVDTNLLVFSESDVPGVSRTEYDGAGRVQHSIYQAGAQEKWRSTTAYGGDRIDVTPPSGGTPTTVISDARGQRTEMWQYKGTTASGDHDTVRYSYTLAGELASTTDAAGNKWKWEYDLHGRQVRAEDVDKGVSTMTYDALGQLSTVTDALNNTLTYSYDKLGRTTSVKSGTTALKEFTYDTADYGLGLPASSTRYADGKAYTNKIVDYDPLDQPLSTQTVIPDAEGPLKGTYATTFKYAPDGSVEGATYGAINAAGMPSETVFHQYDDFGRPSQTSAGPSGVSSELLVNSTAYTKYGELYRLELGATGKRTWLSYYYDDNTRRANRYIVDAEVPSPKQADVNYNYDDAGNIQSVVDSTPLSPERQCFRYDNLQRLTQAWTPSGDCSADPATTALGGPAPYRQSFEYDAIGNRTKEIQYASGGNTTRTYNYSRAHSLDSVKTEGPGGSNLDRFTYDAAGNTKTRNLTGAAQTLDWDVEGRVGKIAGDAKDTSFVYDTSGSRLLRRDPDGTTLYLGSQEIRLAKGATKPTVTRYYSHGGQIVAMREGTTKLTWLANDHQGTAQIAVNRDTMAVERRRQTPFGAPRGGAATFPGERGFVGGTIDVSTGLVELGARQYDPAIGRFISVDPILDPDDPQQWAAYSYANNSPITSSDPTGLLPMSCLDGAGSGTCSYKDNRTSGGSSASTPGTDRGSQGIVADDREGIDVYYDYDTGKSYIGDWEVIGAGPDVFALADEMRAIRSKIIATDWYPAPEDPDGRYSTVQLLDFAMKACTYSQTAGCSHDFKMQLIGSHLTAVGPDFSRPGGPSPMRGGGKSGSAMSARESFSPRTFCRNSFTGDTLVLMADGTTKRIDEIEVGDEVASNDPNSPSEEIGQHEVVAVIVTDEDKDYVDLVVSTPSGEKTIRTTAHHPFYDAVAQDWVHASDLESGDLLRTPNGDHVAVAETRAYPAVMRTYNLTVNEVHTYYVMAGSAPVLVHNCAKERPRRGEGSHVAQLVKAEMDRVKEVAAELGFSGLGAFGDEVWGNKDGSLALRTPEHVKKLQDMGMTQRQAGIIQDAYAKVIAVAPGNPSAGQRAKLFEYVAKRLPR</sequence>
<feature type="region of interest" description="Disordered" evidence="2">
    <location>
        <begin position="936"/>
        <end position="962"/>
    </location>
</feature>
<feature type="chain" id="PRO_5046315590" evidence="3">
    <location>
        <begin position="24"/>
        <end position="2050"/>
    </location>
</feature>
<feature type="region of interest" description="Disordered" evidence="2">
    <location>
        <begin position="63"/>
        <end position="83"/>
    </location>
</feature>
<feature type="region of interest" description="Disordered" evidence="2">
    <location>
        <begin position="606"/>
        <end position="633"/>
    </location>
</feature>
<dbReference type="PANTHER" id="PTHR32305">
    <property type="match status" value="1"/>
</dbReference>
<reference evidence="5 6" key="2">
    <citation type="submission" date="2023-11" db="EMBL/GenBank/DDBJ databases">
        <authorList>
            <person name="Lara A.C."/>
            <person name="Chronakova A."/>
        </authorList>
    </citation>
    <scope>NUCLEOTIDE SEQUENCE [LARGE SCALE GENOMIC DNA]</scope>
    <source>
        <strain evidence="5 6">BCCO 10_0061</strain>
    </source>
</reference>
<evidence type="ECO:0000259" key="4">
    <source>
        <dbReference type="PROSITE" id="PS01159"/>
    </source>
</evidence>
<feature type="compositionally biased region" description="Polar residues" evidence="2">
    <location>
        <begin position="649"/>
        <end position="661"/>
    </location>
</feature>
<dbReference type="Gene3D" id="2.170.16.10">
    <property type="entry name" value="Hedgehog/Intein (Hint) domain"/>
    <property type="match status" value="1"/>
</dbReference>
<dbReference type="Pfam" id="PF07591">
    <property type="entry name" value="PT-HINT"/>
    <property type="match status" value="1"/>
</dbReference>
<dbReference type="NCBIfam" id="TIGR01443">
    <property type="entry name" value="intein_Cterm"/>
    <property type="match status" value="1"/>
</dbReference>
<keyword evidence="6" id="KW-1185">Reference proteome</keyword>